<dbReference type="CDD" id="cd03801">
    <property type="entry name" value="GT4_PimA-like"/>
    <property type="match status" value="1"/>
</dbReference>
<evidence type="ECO:0000313" key="2">
    <source>
        <dbReference type="EMBL" id="MBB5056548.1"/>
    </source>
</evidence>
<keyword evidence="3" id="KW-1185">Reference proteome</keyword>
<dbReference type="SUPFAM" id="SSF53756">
    <property type="entry name" value="UDP-Glycosyltransferase/glycogen phosphorylase"/>
    <property type="match status" value="1"/>
</dbReference>
<proteinExistence type="predicted"/>
<evidence type="ECO:0000259" key="1">
    <source>
        <dbReference type="Pfam" id="PF00534"/>
    </source>
</evidence>
<comment type="caution">
    <text evidence="2">The sequence shown here is derived from an EMBL/GenBank/DDBJ whole genome shotgun (WGS) entry which is preliminary data.</text>
</comment>
<dbReference type="PANTHER" id="PTHR45947:SF15">
    <property type="entry name" value="TEICHURONIC ACID BIOSYNTHESIS GLYCOSYLTRANSFERASE TUAC-RELATED"/>
    <property type="match status" value="1"/>
</dbReference>
<dbReference type="RefSeq" id="WP_184214548.1">
    <property type="nucleotide sequence ID" value="NZ_JACHIP010000002.1"/>
</dbReference>
<protein>
    <submittedName>
        <fullName evidence="2">Glycosyltransferase involved in cell wall biosynthesis</fullName>
    </submittedName>
</protein>
<evidence type="ECO:0000313" key="3">
    <source>
        <dbReference type="Proteomes" id="UP000540989"/>
    </source>
</evidence>
<dbReference type="InterPro" id="IPR050194">
    <property type="entry name" value="Glycosyltransferase_grp1"/>
</dbReference>
<dbReference type="GO" id="GO:0016757">
    <property type="term" value="F:glycosyltransferase activity"/>
    <property type="evidence" value="ECO:0007669"/>
    <property type="project" value="InterPro"/>
</dbReference>
<name>A0A7W7ZB51_9BACT</name>
<organism evidence="2 3">
    <name type="scientific">Granulicella aggregans</name>
    <dbReference type="NCBI Taxonomy" id="474949"/>
    <lineage>
        <taxon>Bacteria</taxon>
        <taxon>Pseudomonadati</taxon>
        <taxon>Acidobacteriota</taxon>
        <taxon>Terriglobia</taxon>
        <taxon>Terriglobales</taxon>
        <taxon>Acidobacteriaceae</taxon>
        <taxon>Granulicella</taxon>
    </lineage>
</organism>
<dbReference type="Proteomes" id="UP000540989">
    <property type="component" value="Unassembled WGS sequence"/>
</dbReference>
<dbReference type="PANTHER" id="PTHR45947">
    <property type="entry name" value="SULFOQUINOVOSYL TRANSFERASE SQD2"/>
    <property type="match status" value="1"/>
</dbReference>
<reference evidence="2 3" key="1">
    <citation type="submission" date="2020-08" db="EMBL/GenBank/DDBJ databases">
        <title>Genomic Encyclopedia of Type Strains, Phase IV (KMG-V): Genome sequencing to study the core and pangenomes of soil and plant-associated prokaryotes.</title>
        <authorList>
            <person name="Whitman W."/>
        </authorList>
    </citation>
    <scope>NUCLEOTIDE SEQUENCE [LARGE SCALE GENOMIC DNA]</scope>
    <source>
        <strain evidence="2 3">M8UP14</strain>
    </source>
</reference>
<dbReference type="EMBL" id="JACHIP010000002">
    <property type="protein sequence ID" value="MBB5056548.1"/>
    <property type="molecule type" value="Genomic_DNA"/>
</dbReference>
<dbReference type="InterPro" id="IPR001296">
    <property type="entry name" value="Glyco_trans_1"/>
</dbReference>
<sequence length="424" mass="46232">MTPSTAGPTRIAYLLSQYPAISHTFFLNEVLLMREHGFSIETASINSIHPPAGGFPEDETREAARTFYIKETPKGAILKILFRTLVRRPGVVGRGLSAALALRPWDLPGMAYSLFYLVEAILLGEWMLQRGCTHLHVHFGGSVATVGMLTSIAWGIPYSLTIHGPEEFYDVGPSFLEQKLRQASFVTCISDFCRSQLYKIAPVASWGKFEVCRLGVRTAVFAPPPETTRETLHIVSVGRLHPAKGQMILLGAFRELLDRRLQVRLSIVGDGDGRSSLEDFIQTYRLKDSVTLHGALSHPATRALLGTADLFVLPSFAEGVPVALMEAMSMQIACISTFVAGIPELIEPGMEGLLVPPSSQPHLTDAMASLIGDPARRMTLARAGREKVLSSYDLYTNIGTLARVFERHGLSTGGLASRAPEVSS</sequence>
<gene>
    <name evidence="2" type="ORF">HDF16_001233</name>
</gene>
<dbReference type="Gene3D" id="3.40.50.2000">
    <property type="entry name" value="Glycogen Phosphorylase B"/>
    <property type="match status" value="2"/>
</dbReference>
<dbReference type="Pfam" id="PF00534">
    <property type="entry name" value="Glycos_transf_1"/>
    <property type="match status" value="1"/>
</dbReference>
<dbReference type="AlphaFoldDB" id="A0A7W7ZB51"/>
<feature type="domain" description="Glycosyl transferase family 1" evidence="1">
    <location>
        <begin position="233"/>
        <end position="386"/>
    </location>
</feature>
<accession>A0A7W7ZB51</accession>
<keyword evidence="2" id="KW-0808">Transferase</keyword>